<dbReference type="Gene3D" id="3.40.50.1010">
    <property type="entry name" value="5'-nuclease"/>
    <property type="match status" value="1"/>
</dbReference>
<dbReference type="PROSITE" id="PS50172">
    <property type="entry name" value="BRCT"/>
    <property type="match status" value="1"/>
</dbReference>
<dbReference type="HOGENOM" id="CLU_111934_0_0_6"/>
<dbReference type="EMBL" id="AP014633">
    <property type="protein sequence ID" value="BAP56440.1"/>
    <property type="molecule type" value="Genomic_DNA"/>
</dbReference>
<organism evidence="2 3">
    <name type="scientific">Thioploca ingrica</name>
    <dbReference type="NCBI Taxonomy" id="40754"/>
    <lineage>
        <taxon>Bacteria</taxon>
        <taxon>Pseudomonadati</taxon>
        <taxon>Pseudomonadota</taxon>
        <taxon>Gammaproteobacteria</taxon>
        <taxon>Thiotrichales</taxon>
        <taxon>Thiotrichaceae</taxon>
        <taxon>Thioploca</taxon>
    </lineage>
</organism>
<dbReference type="Pfam" id="PF01850">
    <property type="entry name" value="PIN"/>
    <property type="match status" value="1"/>
</dbReference>
<sequence length="144" mass="16826">MRIYLDMSCLNRPFDDQTQLRIRLESETIIFILQNFNLPQWEWISSEILQLEIEHIPVVEMREHLLLLASRAHHVVRLQQKEAKRAQQLKRMGLNAFDALHIACAESGNADIFLTSDQKLLEQATQIDKINLSVVNPLWLLEVL</sequence>
<proteinExistence type="predicted"/>
<dbReference type="SUPFAM" id="SSF88723">
    <property type="entry name" value="PIN domain-like"/>
    <property type="match status" value="1"/>
</dbReference>
<evidence type="ECO:0000259" key="1">
    <source>
        <dbReference type="PROSITE" id="PS50172"/>
    </source>
</evidence>
<reference evidence="2 3" key="1">
    <citation type="journal article" date="2014" name="ISME J.">
        <title>Ecophysiology of Thioploca ingrica as revealed by the complete genome sequence supplemented with proteomic evidence.</title>
        <authorList>
            <person name="Kojima H."/>
            <person name="Ogura Y."/>
            <person name="Yamamoto N."/>
            <person name="Togashi T."/>
            <person name="Mori H."/>
            <person name="Watanabe T."/>
            <person name="Nemoto F."/>
            <person name="Kurokawa K."/>
            <person name="Hayashi T."/>
            <person name="Fukui M."/>
        </authorList>
    </citation>
    <scope>NUCLEOTIDE SEQUENCE [LARGE SCALE GENOMIC DNA]</scope>
</reference>
<accession>A0A090AMG7</accession>
<dbReference type="STRING" id="40754.THII_2143"/>
<dbReference type="InterPro" id="IPR029060">
    <property type="entry name" value="PIN-like_dom_sf"/>
</dbReference>
<dbReference type="InterPro" id="IPR001357">
    <property type="entry name" value="BRCT_dom"/>
</dbReference>
<evidence type="ECO:0000313" key="2">
    <source>
        <dbReference type="EMBL" id="BAP56440.1"/>
    </source>
</evidence>
<name>A0A090AMG7_9GAMM</name>
<gene>
    <name evidence="2" type="ORF">THII_2143</name>
</gene>
<dbReference type="InterPro" id="IPR002716">
    <property type="entry name" value="PIN_dom"/>
</dbReference>
<dbReference type="AlphaFoldDB" id="A0A090AMG7"/>
<evidence type="ECO:0000313" key="3">
    <source>
        <dbReference type="Proteomes" id="UP000031623"/>
    </source>
</evidence>
<keyword evidence="3" id="KW-1185">Reference proteome</keyword>
<dbReference type="KEGG" id="tig:THII_2143"/>
<dbReference type="Proteomes" id="UP000031623">
    <property type="component" value="Chromosome"/>
</dbReference>
<protein>
    <recommendedName>
        <fullName evidence="1">BRCT domain-containing protein</fullName>
    </recommendedName>
</protein>
<feature type="domain" description="BRCT" evidence="1">
    <location>
        <begin position="89"/>
        <end position="144"/>
    </location>
</feature>